<dbReference type="CDD" id="cd00433">
    <property type="entry name" value="Peptidase_M17"/>
    <property type="match status" value="1"/>
</dbReference>
<dbReference type="GO" id="GO:0006508">
    <property type="term" value="P:proteolysis"/>
    <property type="evidence" value="ECO:0007669"/>
    <property type="project" value="UniProtKB-KW"/>
</dbReference>
<dbReference type="Pfam" id="PF02789">
    <property type="entry name" value="Peptidase_M17_N"/>
    <property type="match status" value="1"/>
</dbReference>
<dbReference type="OrthoDB" id="9809354at2"/>
<comment type="similarity">
    <text evidence="3 9">Belongs to the peptidase M17 family.</text>
</comment>
<protein>
    <recommendedName>
        <fullName evidence="9">Probable cytosol aminopeptidase</fullName>
        <ecNumber evidence="9">3.4.11.1</ecNumber>
    </recommendedName>
    <alternativeName>
        <fullName evidence="9">Leucine aminopeptidase</fullName>
        <shortName evidence="9">LAP</shortName>
        <ecNumber evidence="9">3.4.11.10</ecNumber>
    </alternativeName>
    <alternativeName>
        <fullName evidence="9">Leucyl aminopeptidase</fullName>
    </alternativeName>
</protein>
<dbReference type="PRINTS" id="PR00481">
    <property type="entry name" value="LAMNOPPTDASE"/>
</dbReference>
<dbReference type="InterPro" id="IPR023042">
    <property type="entry name" value="Peptidase_M17_leu_NH2_pept"/>
</dbReference>
<dbReference type="GO" id="GO:0030145">
    <property type="term" value="F:manganese ion binding"/>
    <property type="evidence" value="ECO:0007669"/>
    <property type="project" value="UniProtKB-UniRule"/>
</dbReference>
<dbReference type="NCBIfam" id="NF002074">
    <property type="entry name" value="PRK00913.1-4"/>
    <property type="match status" value="1"/>
</dbReference>
<feature type="active site" evidence="9">
    <location>
        <position position="352"/>
    </location>
</feature>
<dbReference type="GO" id="GO:0070006">
    <property type="term" value="F:metalloaminopeptidase activity"/>
    <property type="evidence" value="ECO:0007669"/>
    <property type="project" value="InterPro"/>
</dbReference>
<evidence type="ECO:0000313" key="12">
    <source>
        <dbReference type="Proteomes" id="UP000325981"/>
    </source>
</evidence>
<dbReference type="EC" id="3.4.11.1" evidence="9"/>
<dbReference type="AlphaFoldDB" id="A0A5J6ZCT7"/>
<feature type="binding site" evidence="9">
    <location>
        <position position="266"/>
    </location>
    <ligand>
        <name>Mn(2+)</name>
        <dbReference type="ChEBI" id="CHEBI:29035"/>
        <label>2</label>
    </ligand>
</feature>
<evidence type="ECO:0000313" key="11">
    <source>
        <dbReference type="EMBL" id="QFQ32537.1"/>
    </source>
</evidence>
<sequence>MKFFIDSFDLCTENTDCIVVGVFKSCQLTSSANNLDQYSNGYISKLINQGDIDGKIGNNLLLYDIPNIIAKRILLIGCGDKNNFGAYSITKIIEKTIQMLNKRSIKNVIFSLTELNFCKNNIYWFIRKIISTIKKEFFKINTFFKKDIYLNSISFNIIDKNFFSSAQIALKHSLAIDLGLTAAKKLSNLPPNICNPLYLSLKSEKLSKKYKNNINVTTIDINQMKNLGMHAYLAVGQGSQNKPYMSVIQYSGKNIVNKKVIVLIGKGLTFDSGGISIKPSQNMHEMKYDMCGAAAVYGTLIMAAELNLPLNIIGVLAGCENMPGGSAFRPGDVLKTMSGKTVEVLNTDAEGRLVLCDVLKYIERFSPSIVIDIATLTGACVIALGHYATGLFSNNEDLVHDLEKASQQTNDKIWRLPLFEEYEKDINSNIADFSNVGNGKAGAITAACFLSKFTKKYHWAHLDIAGTAWESGINKGSTGRPVELLSQFLLNISNYTKY</sequence>
<dbReference type="Proteomes" id="UP000325981">
    <property type="component" value="Chromosome"/>
</dbReference>
<feature type="active site" evidence="9">
    <location>
        <position position="278"/>
    </location>
</feature>
<feature type="binding site" evidence="9">
    <location>
        <position position="348"/>
    </location>
    <ligand>
        <name>Mn(2+)</name>
        <dbReference type="ChEBI" id="CHEBI:29035"/>
        <label>1</label>
    </ligand>
</feature>
<evidence type="ECO:0000256" key="3">
    <source>
        <dbReference type="ARBA" id="ARBA00009528"/>
    </source>
</evidence>
<dbReference type="EC" id="3.4.11.10" evidence="9"/>
<proteinExistence type="inferred from homology"/>
<keyword evidence="5 9" id="KW-0645">Protease</keyword>
<dbReference type="InterPro" id="IPR008283">
    <property type="entry name" value="Peptidase_M17_N"/>
</dbReference>
<comment type="subcellular location">
    <subcellularLocation>
        <location evidence="9">Cytoplasm</location>
    </subcellularLocation>
</comment>
<dbReference type="EMBL" id="CP042427">
    <property type="protein sequence ID" value="QFQ32537.1"/>
    <property type="molecule type" value="Genomic_DNA"/>
</dbReference>
<evidence type="ECO:0000256" key="7">
    <source>
        <dbReference type="ARBA" id="ARBA00022801"/>
    </source>
</evidence>
<keyword evidence="9" id="KW-0963">Cytoplasm</keyword>
<evidence type="ECO:0000256" key="8">
    <source>
        <dbReference type="ARBA" id="ARBA00023211"/>
    </source>
</evidence>
<reference evidence="11 12" key="1">
    <citation type="submission" date="2019-07" db="EMBL/GenBank/DDBJ databases">
        <title>Buchnera limit thermal tolerance of host aphids.</title>
        <authorList>
            <person name="Zhang B."/>
            <person name="Moran N."/>
        </authorList>
    </citation>
    <scope>NUCLEOTIDE SEQUENCE [LARGE SCALE GENOMIC DNA]</scope>
    <source>
        <strain evidence="11 12">Afa-UT1</strain>
    </source>
</reference>
<accession>A0A5J6ZCT7</accession>
<dbReference type="PANTHER" id="PTHR11963:SF23">
    <property type="entry name" value="CYTOSOL AMINOPEPTIDASE"/>
    <property type="match status" value="1"/>
</dbReference>
<dbReference type="HAMAP" id="MF_00181">
    <property type="entry name" value="Cytosol_peptidase_M17"/>
    <property type="match status" value="1"/>
</dbReference>
<feature type="binding site" evidence="9">
    <location>
        <position position="289"/>
    </location>
    <ligand>
        <name>Mn(2+)</name>
        <dbReference type="ChEBI" id="CHEBI:29035"/>
        <label>2</label>
    </ligand>
</feature>
<keyword evidence="4 9" id="KW-0031">Aminopeptidase</keyword>
<feature type="domain" description="Cytosol aminopeptidase" evidence="10">
    <location>
        <begin position="346"/>
        <end position="353"/>
    </location>
</feature>
<comment type="catalytic activity">
    <reaction evidence="1 9">
        <text>Release of an N-terminal amino acid, Xaa-|-Yaa-, in which Xaa is preferably Leu, but may be other amino acids including Pro although not Arg or Lys, and Yaa may be Pro. Amino acid amides and methyl esters are also readily hydrolyzed, but rates on arylamides are exceedingly low.</text>
        <dbReference type="EC" id="3.4.11.1"/>
    </reaction>
</comment>
<comment type="cofactor">
    <cofactor evidence="9">
        <name>Mn(2+)</name>
        <dbReference type="ChEBI" id="CHEBI:29035"/>
    </cofactor>
    <text evidence="9">Binds 2 manganese ions per subunit.</text>
</comment>
<dbReference type="SUPFAM" id="SSF53187">
    <property type="entry name" value="Zn-dependent exopeptidases"/>
    <property type="match status" value="1"/>
</dbReference>
<evidence type="ECO:0000256" key="6">
    <source>
        <dbReference type="ARBA" id="ARBA00022723"/>
    </source>
</evidence>
<feature type="binding site" evidence="9">
    <location>
        <position position="350"/>
    </location>
    <ligand>
        <name>Mn(2+)</name>
        <dbReference type="ChEBI" id="CHEBI:29035"/>
        <label>1</label>
    </ligand>
</feature>
<feature type="binding site" evidence="9">
    <location>
        <position position="271"/>
    </location>
    <ligand>
        <name>Mn(2+)</name>
        <dbReference type="ChEBI" id="CHEBI:29035"/>
        <label>2</label>
    </ligand>
</feature>
<dbReference type="Gene3D" id="3.40.220.10">
    <property type="entry name" value="Leucine Aminopeptidase, subunit E, domain 1"/>
    <property type="match status" value="1"/>
</dbReference>
<dbReference type="InterPro" id="IPR000819">
    <property type="entry name" value="Peptidase_M17_C"/>
</dbReference>
<evidence type="ECO:0000256" key="1">
    <source>
        <dbReference type="ARBA" id="ARBA00000135"/>
    </source>
</evidence>
<keyword evidence="8 9" id="KW-0464">Manganese</keyword>
<dbReference type="SUPFAM" id="SSF52949">
    <property type="entry name" value="Macro domain-like"/>
    <property type="match status" value="1"/>
</dbReference>
<evidence type="ECO:0000256" key="4">
    <source>
        <dbReference type="ARBA" id="ARBA00022438"/>
    </source>
</evidence>
<dbReference type="Pfam" id="PF00883">
    <property type="entry name" value="Peptidase_M17"/>
    <property type="match status" value="1"/>
</dbReference>
<dbReference type="InterPro" id="IPR011356">
    <property type="entry name" value="Leucine_aapep/pepB"/>
</dbReference>
<feature type="binding site" evidence="9">
    <location>
        <position position="271"/>
    </location>
    <ligand>
        <name>Mn(2+)</name>
        <dbReference type="ChEBI" id="CHEBI:29035"/>
        <label>1</label>
    </ligand>
</feature>
<dbReference type="PANTHER" id="PTHR11963">
    <property type="entry name" value="LEUCINE AMINOPEPTIDASE-RELATED"/>
    <property type="match status" value="1"/>
</dbReference>
<feature type="binding site" evidence="9">
    <location>
        <position position="350"/>
    </location>
    <ligand>
        <name>Mn(2+)</name>
        <dbReference type="ChEBI" id="CHEBI:29035"/>
        <label>2</label>
    </ligand>
</feature>
<gene>
    <name evidence="9" type="primary">pepA</name>
    <name evidence="11" type="ORF">FQV33_00795</name>
</gene>
<keyword evidence="7 9" id="KW-0378">Hydrolase</keyword>
<comment type="function">
    <text evidence="9">Presumably involved in the processing and regular turnover of intracellular proteins. Catalyzes the removal of unsubstituted N-terminal amino acids from various peptides.</text>
</comment>
<dbReference type="PROSITE" id="PS00631">
    <property type="entry name" value="CYTOSOL_AP"/>
    <property type="match status" value="1"/>
</dbReference>
<evidence type="ECO:0000256" key="5">
    <source>
        <dbReference type="ARBA" id="ARBA00022670"/>
    </source>
</evidence>
<evidence type="ECO:0000256" key="2">
    <source>
        <dbReference type="ARBA" id="ARBA00000967"/>
    </source>
</evidence>
<dbReference type="InterPro" id="IPR043472">
    <property type="entry name" value="Macro_dom-like"/>
</dbReference>
<dbReference type="Gene3D" id="3.40.630.10">
    <property type="entry name" value="Zn peptidases"/>
    <property type="match status" value="1"/>
</dbReference>
<evidence type="ECO:0000256" key="9">
    <source>
        <dbReference type="HAMAP-Rule" id="MF_00181"/>
    </source>
</evidence>
<keyword evidence="6 9" id="KW-0479">Metal-binding</keyword>
<dbReference type="FunFam" id="3.40.630.10:FF:000004">
    <property type="entry name" value="Probable cytosol aminopeptidase"/>
    <property type="match status" value="1"/>
</dbReference>
<organism evidence="11 12">
    <name type="scientific">Buchnera aphidicola</name>
    <name type="common">Aphis fabae</name>
    <dbReference type="NCBI Taxonomy" id="571430"/>
    <lineage>
        <taxon>Bacteria</taxon>
        <taxon>Pseudomonadati</taxon>
        <taxon>Pseudomonadota</taxon>
        <taxon>Gammaproteobacteria</taxon>
        <taxon>Enterobacterales</taxon>
        <taxon>Erwiniaceae</taxon>
        <taxon>Buchnera</taxon>
    </lineage>
</organism>
<dbReference type="GO" id="GO:0005737">
    <property type="term" value="C:cytoplasm"/>
    <property type="evidence" value="ECO:0007669"/>
    <property type="project" value="UniProtKB-SubCell"/>
</dbReference>
<dbReference type="RefSeq" id="WP_158347740.1">
    <property type="nucleotide sequence ID" value="NZ_CP042427.1"/>
</dbReference>
<comment type="catalytic activity">
    <reaction evidence="2 9">
        <text>Release of an N-terminal amino acid, preferentially leucine, but not glutamic or aspartic acids.</text>
        <dbReference type="EC" id="3.4.11.10"/>
    </reaction>
</comment>
<name>A0A5J6ZCT7_9GAMM</name>
<evidence type="ECO:0000259" key="10">
    <source>
        <dbReference type="PROSITE" id="PS00631"/>
    </source>
</evidence>